<organism evidence="5 6">
    <name type="scientific">Ottowia cancrivicina</name>
    <dbReference type="NCBI Taxonomy" id="3040346"/>
    <lineage>
        <taxon>Bacteria</taxon>
        <taxon>Pseudomonadati</taxon>
        <taxon>Pseudomonadota</taxon>
        <taxon>Betaproteobacteria</taxon>
        <taxon>Burkholderiales</taxon>
        <taxon>Comamonadaceae</taxon>
        <taxon>Ottowia</taxon>
    </lineage>
</organism>
<dbReference type="Pfam" id="PF12833">
    <property type="entry name" value="HTH_18"/>
    <property type="match status" value="1"/>
</dbReference>
<dbReference type="Proteomes" id="UP001237156">
    <property type="component" value="Unassembled WGS sequence"/>
</dbReference>
<name>A0AAW6RJR0_9BURK</name>
<dbReference type="RefSeq" id="WP_279523924.1">
    <property type="nucleotide sequence ID" value="NZ_JARVII010000005.1"/>
</dbReference>
<dbReference type="PROSITE" id="PS01124">
    <property type="entry name" value="HTH_ARAC_FAMILY_2"/>
    <property type="match status" value="1"/>
</dbReference>
<dbReference type="InterPro" id="IPR009057">
    <property type="entry name" value="Homeodomain-like_sf"/>
</dbReference>
<dbReference type="GO" id="GO:0043565">
    <property type="term" value="F:sequence-specific DNA binding"/>
    <property type="evidence" value="ECO:0007669"/>
    <property type="project" value="InterPro"/>
</dbReference>
<dbReference type="EMBL" id="JARVII010000005">
    <property type="protein sequence ID" value="MDG9698932.1"/>
    <property type="molecule type" value="Genomic_DNA"/>
</dbReference>
<dbReference type="Gene3D" id="1.10.10.60">
    <property type="entry name" value="Homeodomain-like"/>
    <property type="match status" value="1"/>
</dbReference>
<evidence type="ECO:0000256" key="1">
    <source>
        <dbReference type="ARBA" id="ARBA00023015"/>
    </source>
</evidence>
<dbReference type="PANTHER" id="PTHR46796">
    <property type="entry name" value="HTH-TYPE TRANSCRIPTIONAL ACTIVATOR RHAS-RELATED"/>
    <property type="match status" value="1"/>
</dbReference>
<dbReference type="SMART" id="SM00342">
    <property type="entry name" value="HTH_ARAC"/>
    <property type="match status" value="1"/>
</dbReference>
<dbReference type="SUPFAM" id="SSF46689">
    <property type="entry name" value="Homeodomain-like"/>
    <property type="match status" value="2"/>
</dbReference>
<gene>
    <name evidence="5" type="ORF">QB898_04215</name>
</gene>
<sequence length="291" mass="31397">MPPAATPARFVEHRSERLHLLVRGADHPPLALGAHPAARQVQAGLYVTVLARGGLRLHCGDCVSEPRALGMQVLAVREPLPWSAQASACAIRVVGVSMLRPDLRARQLESWFDSLFARHEPLRQVQVAADAGSLQLAGDILDSDPRQPLQLLRLEAAAQAIFVQGIAALTGTRAPSRRERLLRLAAALQADLARAWTLADMAAEAGMSARALSESFGREFGASPFVWLRQQRLLQGRHLVLDEGLPVALAAERLGFSSAAHFCTAFRAQFGETPSRLRQRLAQQGGAGQSA</sequence>
<evidence type="ECO:0000313" key="6">
    <source>
        <dbReference type="Proteomes" id="UP001237156"/>
    </source>
</evidence>
<keyword evidence="6" id="KW-1185">Reference proteome</keyword>
<evidence type="ECO:0000313" key="5">
    <source>
        <dbReference type="EMBL" id="MDG9698932.1"/>
    </source>
</evidence>
<keyword evidence="1" id="KW-0805">Transcription regulation</keyword>
<accession>A0AAW6RJR0</accession>
<proteinExistence type="predicted"/>
<dbReference type="AlphaFoldDB" id="A0AAW6RJR0"/>
<protein>
    <submittedName>
        <fullName evidence="5">Helix-turn-helix transcriptional regulator</fullName>
    </submittedName>
</protein>
<keyword evidence="3" id="KW-0804">Transcription</keyword>
<dbReference type="InterPro" id="IPR050204">
    <property type="entry name" value="AraC_XylS_family_regulators"/>
</dbReference>
<evidence type="ECO:0000256" key="3">
    <source>
        <dbReference type="ARBA" id="ARBA00023163"/>
    </source>
</evidence>
<keyword evidence="2" id="KW-0238">DNA-binding</keyword>
<dbReference type="GO" id="GO:0003700">
    <property type="term" value="F:DNA-binding transcription factor activity"/>
    <property type="evidence" value="ECO:0007669"/>
    <property type="project" value="InterPro"/>
</dbReference>
<evidence type="ECO:0000256" key="2">
    <source>
        <dbReference type="ARBA" id="ARBA00023125"/>
    </source>
</evidence>
<feature type="domain" description="HTH araC/xylS-type" evidence="4">
    <location>
        <begin position="182"/>
        <end position="280"/>
    </location>
</feature>
<evidence type="ECO:0000259" key="4">
    <source>
        <dbReference type="PROSITE" id="PS01124"/>
    </source>
</evidence>
<comment type="caution">
    <text evidence="5">The sequence shown here is derived from an EMBL/GenBank/DDBJ whole genome shotgun (WGS) entry which is preliminary data.</text>
</comment>
<dbReference type="InterPro" id="IPR018060">
    <property type="entry name" value="HTH_AraC"/>
</dbReference>
<reference evidence="5 6" key="1">
    <citation type="submission" date="2023-04" db="EMBL/GenBank/DDBJ databases">
        <title>Ottowia paracancer sp. nov., isolated from human stomach.</title>
        <authorList>
            <person name="Song Y."/>
        </authorList>
    </citation>
    <scope>NUCLEOTIDE SEQUENCE [LARGE SCALE GENOMIC DNA]</scope>
    <source>
        <strain evidence="5 6">10c7w1</strain>
    </source>
</reference>